<proteinExistence type="predicted"/>
<name>A0A7R9HUG4_9NEOP</name>
<dbReference type="GO" id="GO:0004601">
    <property type="term" value="F:peroxidase activity"/>
    <property type="evidence" value="ECO:0007669"/>
    <property type="project" value="UniProtKB-KW"/>
</dbReference>
<sequence>MCYNIVKLSHLYEHPDDVDYVVGGSLEAHVNGALSGPSFLCVMVEQFYRTRAGDKFFYENGDHHHSFTHGGLRATPFSAGLESQVTGCGGLKSCRVVCICVELDDDTHHHTKWMVVRTRLQLGIAGQNNTTSYLLENIESMFQRISSLSGALEWYLWQYQKHSDACMKHLNSIDFSTPISMTTLLENTMIDIRYA</sequence>
<dbReference type="PANTHER" id="PTHR11475">
    <property type="entry name" value="OXIDASE/PEROXIDASE"/>
    <property type="match status" value="1"/>
</dbReference>
<organism evidence="2">
    <name type="scientific">Timema monikensis</name>
    <dbReference type="NCBI Taxonomy" id="170555"/>
    <lineage>
        <taxon>Eukaryota</taxon>
        <taxon>Metazoa</taxon>
        <taxon>Ecdysozoa</taxon>
        <taxon>Arthropoda</taxon>
        <taxon>Hexapoda</taxon>
        <taxon>Insecta</taxon>
        <taxon>Pterygota</taxon>
        <taxon>Neoptera</taxon>
        <taxon>Polyneoptera</taxon>
        <taxon>Phasmatodea</taxon>
        <taxon>Timematodea</taxon>
        <taxon>Timematoidea</taxon>
        <taxon>Timematidae</taxon>
        <taxon>Timema</taxon>
    </lineage>
</organism>
<keyword evidence="1" id="KW-0560">Oxidoreductase</keyword>
<protein>
    <submittedName>
        <fullName evidence="2">Uncharacterized protein</fullName>
    </submittedName>
</protein>
<dbReference type="AlphaFoldDB" id="A0A7R9HUG4"/>
<dbReference type="EMBL" id="OB798396">
    <property type="protein sequence ID" value="CAD7434867.1"/>
    <property type="molecule type" value="Genomic_DNA"/>
</dbReference>
<dbReference type="Gene3D" id="1.10.640.10">
    <property type="entry name" value="Haem peroxidase domain superfamily, animal type"/>
    <property type="match status" value="1"/>
</dbReference>
<reference evidence="2" key="1">
    <citation type="submission" date="2020-11" db="EMBL/GenBank/DDBJ databases">
        <authorList>
            <person name="Tran Van P."/>
        </authorList>
    </citation>
    <scope>NUCLEOTIDE SEQUENCE</scope>
</reference>
<evidence type="ECO:0000313" key="2">
    <source>
        <dbReference type="EMBL" id="CAD7434867.1"/>
    </source>
</evidence>
<gene>
    <name evidence="2" type="ORF">TMSB3V08_LOCUS11517</name>
</gene>
<dbReference type="GO" id="GO:0006979">
    <property type="term" value="P:response to oxidative stress"/>
    <property type="evidence" value="ECO:0007669"/>
    <property type="project" value="InterPro"/>
</dbReference>
<dbReference type="InterPro" id="IPR037120">
    <property type="entry name" value="Haem_peroxidase_sf_animal"/>
</dbReference>
<dbReference type="InterPro" id="IPR019791">
    <property type="entry name" value="Haem_peroxidase_animal"/>
</dbReference>
<keyword evidence="1" id="KW-0575">Peroxidase</keyword>
<dbReference type="InterPro" id="IPR010255">
    <property type="entry name" value="Haem_peroxidase_sf"/>
</dbReference>
<dbReference type="PROSITE" id="PS50292">
    <property type="entry name" value="PEROXIDASE_3"/>
    <property type="match status" value="1"/>
</dbReference>
<accession>A0A7R9HUG4</accession>
<dbReference type="SUPFAM" id="SSF48113">
    <property type="entry name" value="Heme-dependent peroxidases"/>
    <property type="match status" value="1"/>
</dbReference>
<dbReference type="Pfam" id="PF03098">
    <property type="entry name" value="An_peroxidase"/>
    <property type="match status" value="1"/>
</dbReference>
<dbReference type="PANTHER" id="PTHR11475:SF86">
    <property type="entry name" value="PEROXIDASE"/>
    <property type="match status" value="1"/>
</dbReference>
<evidence type="ECO:0000256" key="1">
    <source>
        <dbReference type="ARBA" id="ARBA00022559"/>
    </source>
</evidence>
<dbReference type="GO" id="GO:0020037">
    <property type="term" value="F:heme binding"/>
    <property type="evidence" value="ECO:0007669"/>
    <property type="project" value="InterPro"/>
</dbReference>